<keyword evidence="2" id="KW-0378">Hydrolase</keyword>
<protein>
    <recommendedName>
        <fullName evidence="7">Arginase</fullName>
    </recommendedName>
</protein>
<evidence type="ECO:0000256" key="3">
    <source>
        <dbReference type="ARBA" id="ARBA00023211"/>
    </source>
</evidence>
<evidence type="ECO:0000313" key="5">
    <source>
        <dbReference type="EMBL" id="ARS52391.1"/>
    </source>
</evidence>
<evidence type="ECO:0000256" key="1">
    <source>
        <dbReference type="ARBA" id="ARBA00022723"/>
    </source>
</evidence>
<evidence type="ECO:0008006" key="7">
    <source>
        <dbReference type="Google" id="ProtNLM"/>
    </source>
</evidence>
<comment type="similarity">
    <text evidence="4">Belongs to the arginase family.</text>
</comment>
<dbReference type="GO" id="GO:0004053">
    <property type="term" value="F:arginase activity"/>
    <property type="evidence" value="ECO:0007669"/>
    <property type="project" value="TreeGrafter"/>
</dbReference>
<dbReference type="KEGG" id="kus:B9G99_05430"/>
<dbReference type="InterPro" id="IPR006035">
    <property type="entry name" value="Ureohydrolase"/>
</dbReference>
<sequence>MVQQPPITAPAPLVCFQGNCAGRNTLGMAGALALARHLARHLEIPLQTLGAPGRALPGGWEQVLEAITPDFISMGRYLEKSLITGKHPVLTMSRCAGGLATLPVVARQHPGACIVWLDAHGDLNTPRTTGSGYLGGMVIAGAAGLWDSGLGSDLSLDQVVLAGAHQLDPDEQALIDDGLVYHLPPSELSAETLRQAINGRPVYIHLDCDVLDAGVVPTDYQVEGGLSPEALGALMTALCEENVIGMEIAELESHWPNQSEPADLTTLVEILAPLAKRLLSVDAPCAP</sequence>
<dbReference type="RefSeq" id="WP_227875946.1">
    <property type="nucleotide sequence ID" value="NZ_CP021323.1"/>
</dbReference>
<keyword evidence="3" id="KW-0464">Manganese</keyword>
<dbReference type="AlphaFoldDB" id="A0A2Z2HGQ5"/>
<evidence type="ECO:0000256" key="4">
    <source>
        <dbReference type="PROSITE-ProRule" id="PRU00742"/>
    </source>
</evidence>
<organism evidence="5 6">
    <name type="scientific">Kushneria konosiri</name>
    <dbReference type="NCBI Taxonomy" id="698828"/>
    <lineage>
        <taxon>Bacteria</taxon>
        <taxon>Pseudomonadati</taxon>
        <taxon>Pseudomonadota</taxon>
        <taxon>Gammaproteobacteria</taxon>
        <taxon>Oceanospirillales</taxon>
        <taxon>Halomonadaceae</taxon>
        <taxon>Kushneria</taxon>
    </lineage>
</organism>
<dbReference type="CDD" id="cd09999">
    <property type="entry name" value="Arginase-like_1"/>
    <property type="match status" value="1"/>
</dbReference>
<dbReference type="Proteomes" id="UP000250025">
    <property type="component" value="Chromosome"/>
</dbReference>
<reference evidence="5 6" key="1">
    <citation type="journal article" date="2017" name="Int. J. Syst. Evol. Microbiol.">
        <title>Kushneria konosiri sp. nov., isolated from the Korean salt-fermented seafood Daemi-jeot.</title>
        <authorList>
            <person name="Yun J.H."/>
            <person name="Park S.K."/>
            <person name="Lee J.Y."/>
            <person name="Jung M.J."/>
            <person name="Bae J.W."/>
        </authorList>
    </citation>
    <scope>NUCLEOTIDE SEQUENCE [LARGE SCALE GENOMIC DNA]</scope>
    <source>
        <strain evidence="5 6">X49</strain>
    </source>
</reference>
<dbReference type="GO" id="GO:0030145">
    <property type="term" value="F:manganese ion binding"/>
    <property type="evidence" value="ECO:0007669"/>
    <property type="project" value="TreeGrafter"/>
</dbReference>
<dbReference type="SUPFAM" id="SSF52768">
    <property type="entry name" value="Arginase/deacetylase"/>
    <property type="match status" value="1"/>
</dbReference>
<dbReference type="PANTHER" id="PTHR43782:SF3">
    <property type="entry name" value="ARGINASE"/>
    <property type="match status" value="1"/>
</dbReference>
<dbReference type="PROSITE" id="PS51409">
    <property type="entry name" value="ARGINASE_2"/>
    <property type="match status" value="1"/>
</dbReference>
<keyword evidence="6" id="KW-1185">Reference proteome</keyword>
<evidence type="ECO:0000256" key="2">
    <source>
        <dbReference type="ARBA" id="ARBA00022801"/>
    </source>
</evidence>
<dbReference type="Pfam" id="PF00491">
    <property type="entry name" value="Arginase"/>
    <property type="match status" value="1"/>
</dbReference>
<dbReference type="PANTHER" id="PTHR43782">
    <property type="entry name" value="ARGINASE"/>
    <property type="match status" value="1"/>
</dbReference>
<gene>
    <name evidence="5" type="ORF">B9G99_05430</name>
</gene>
<dbReference type="EMBL" id="CP021323">
    <property type="protein sequence ID" value="ARS52391.1"/>
    <property type="molecule type" value="Genomic_DNA"/>
</dbReference>
<proteinExistence type="inferred from homology"/>
<dbReference type="Gene3D" id="3.40.800.10">
    <property type="entry name" value="Ureohydrolase domain"/>
    <property type="match status" value="1"/>
</dbReference>
<keyword evidence="1" id="KW-0479">Metal-binding</keyword>
<name>A0A2Z2HGQ5_9GAMM</name>
<dbReference type="GO" id="GO:0005829">
    <property type="term" value="C:cytosol"/>
    <property type="evidence" value="ECO:0007669"/>
    <property type="project" value="TreeGrafter"/>
</dbReference>
<evidence type="ECO:0000313" key="6">
    <source>
        <dbReference type="Proteomes" id="UP000250025"/>
    </source>
</evidence>
<accession>A0A2Z2HGQ5</accession>
<dbReference type="InterPro" id="IPR023696">
    <property type="entry name" value="Ureohydrolase_dom_sf"/>
</dbReference>